<evidence type="ECO:0008006" key="3">
    <source>
        <dbReference type="Google" id="ProtNLM"/>
    </source>
</evidence>
<evidence type="ECO:0000313" key="2">
    <source>
        <dbReference type="Proteomes" id="UP000815846"/>
    </source>
</evidence>
<keyword evidence="2" id="KW-1185">Reference proteome</keyword>
<gene>
    <name evidence="1" type="ORF">CWS31_000220</name>
</gene>
<dbReference type="Proteomes" id="UP000815846">
    <property type="component" value="Unassembled WGS sequence"/>
</dbReference>
<comment type="caution">
    <text evidence="1">The sequence shown here is derived from an EMBL/GenBank/DDBJ whole genome shotgun (WGS) entry which is preliminary data.</text>
</comment>
<name>A0ABY3N0I9_9GAMM</name>
<evidence type="ECO:0000313" key="1">
    <source>
        <dbReference type="EMBL" id="TYK67005.1"/>
    </source>
</evidence>
<reference evidence="1 2" key="1">
    <citation type="submission" date="2019-08" db="EMBL/GenBank/DDBJ databases">
        <title>Microbe sample from Colwellia echini.</title>
        <authorList>
            <person name="Christiansen L."/>
            <person name="Pathiraja D."/>
            <person name="Schultz-Johansen M."/>
            <person name="Choi I.-G."/>
            <person name="Stougaard P."/>
        </authorList>
    </citation>
    <scope>NUCLEOTIDE SEQUENCE [LARGE SCALE GENOMIC DNA]</scope>
    <source>
        <strain evidence="1 2">A3</strain>
    </source>
</reference>
<dbReference type="EMBL" id="PJAI02000001">
    <property type="protein sequence ID" value="TYK67005.1"/>
    <property type="molecule type" value="Genomic_DNA"/>
</dbReference>
<dbReference type="Gene3D" id="1.20.5.300">
    <property type="match status" value="1"/>
</dbReference>
<sequence>MSTLASSTALRPDLDWSQLKKTILMLNLAVAQIDESMNEGNSSVETLSHSFTSLAPNLSDIQASIVKMKDSDGDTTDNIEQLKTVIEYSTTSALSKIHSAIIAFQFYDKLTQRLDHVSQSLSSLTALISNPTAIYSPVEWRTLQVSIRSKYTMEEERTMFDNVIAGVPIDQALSLFRQAMLERNNNEEDDIELF</sequence>
<accession>A0ABY3N0I9</accession>
<protein>
    <recommendedName>
        <fullName evidence="3">Chemotaxis protein</fullName>
    </recommendedName>
</protein>
<organism evidence="1 2">
    <name type="scientific">Colwellia echini</name>
    <dbReference type="NCBI Taxonomy" id="1982103"/>
    <lineage>
        <taxon>Bacteria</taxon>
        <taxon>Pseudomonadati</taxon>
        <taxon>Pseudomonadota</taxon>
        <taxon>Gammaproteobacteria</taxon>
        <taxon>Alteromonadales</taxon>
        <taxon>Colwelliaceae</taxon>
        <taxon>Colwellia</taxon>
    </lineage>
</organism>
<dbReference type="RefSeq" id="WP_101343155.1">
    <property type="nucleotide sequence ID" value="NZ_PJAI02000001.1"/>
</dbReference>
<proteinExistence type="predicted"/>